<evidence type="ECO:0000313" key="9">
    <source>
        <dbReference type="Proteomes" id="UP001329915"/>
    </source>
</evidence>
<keyword evidence="1" id="KW-1003">Cell membrane</keyword>
<keyword evidence="9" id="KW-1185">Reference proteome</keyword>
<keyword evidence="4 6" id="KW-0472">Membrane</keyword>
<feature type="transmembrane region" description="Helical" evidence="6">
    <location>
        <begin position="38"/>
        <end position="61"/>
    </location>
</feature>
<proteinExistence type="predicted"/>
<reference evidence="8 9" key="1">
    <citation type="submission" date="2023-04" db="EMBL/GenBank/DDBJ databases">
        <authorList>
            <person name="Hsu D."/>
        </authorList>
    </citation>
    <scope>NUCLEOTIDE SEQUENCE [LARGE SCALE GENOMIC DNA]</scope>
    <source>
        <strain evidence="8 9">MK1</strain>
    </source>
</reference>
<dbReference type="EMBL" id="CP121694">
    <property type="protein sequence ID" value="WRO23203.1"/>
    <property type="molecule type" value="Genomic_DNA"/>
</dbReference>
<evidence type="ECO:0000256" key="6">
    <source>
        <dbReference type="SAM" id="Phobius"/>
    </source>
</evidence>
<sequence length="111" mass="12688">MQFYLVSALLFALLVAIFAVQNTELVTINFLAWQFKEISLVLVILGSSVIGAVFLFFLGMVKQFSQYRSNKELTVMNKQLTEENQLLKKELEALSKPHSNEEDQEEVDIQS</sequence>
<evidence type="ECO:0000256" key="5">
    <source>
        <dbReference type="SAM" id="Coils"/>
    </source>
</evidence>
<dbReference type="RefSeq" id="WP_366924964.1">
    <property type="nucleotide sequence ID" value="NZ_CP121694.1"/>
</dbReference>
<dbReference type="Proteomes" id="UP001329915">
    <property type="component" value="Chromosome"/>
</dbReference>
<accession>A0AAU0UV84</accession>
<dbReference type="GO" id="GO:0005886">
    <property type="term" value="C:plasma membrane"/>
    <property type="evidence" value="ECO:0007669"/>
    <property type="project" value="InterPro"/>
</dbReference>
<dbReference type="Pfam" id="PF06305">
    <property type="entry name" value="LapA_dom"/>
    <property type="match status" value="1"/>
</dbReference>
<keyword evidence="2 6" id="KW-0812">Transmembrane</keyword>
<dbReference type="PANTHER" id="PTHR41335:SF1">
    <property type="entry name" value="MEMBRANE PROTEIN"/>
    <property type="match status" value="1"/>
</dbReference>
<keyword evidence="5" id="KW-0175">Coiled coil</keyword>
<name>A0AAU0UV84_9FIRM</name>
<feature type="domain" description="Lipopolysaccharide assembly protein A" evidence="7">
    <location>
        <begin position="21"/>
        <end position="84"/>
    </location>
</feature>
<organism evidence="8 9">
    <name type="scientific">Metallumcola ferriviriculae</name>
    <dbReference type="NCBI Taxonomy" id="3039180"/>
    <lineage>
        <taxon>Bacteria</taxon>
        <taxon>Bacillati</taxon>
        <taxon>Bacillota</taxon>
        <taxon>Clostridia</taxon>
        <taxon>Neomoorellales</taxon>
        <taxon>Desulfitibacteraceae</taxon>
        <taxon>Metallumcola</taxon>
    </lineage>
</organism>
<evidence type="ECO:0000313" key="8">
    <source>
        <dbReference type="EMBL" id="WRO23203.1"/>
    </source>
</evidence>
<protein>
    <submittedName>
        <fullName evidence="8">Lipopolysaccharide assembly protein LapA domain-containing protein</fullName>
    </submittedName>
</protein>
<dbReference type="PANTHER" id="PTHR41335">
    <property type="entry name" value="MEMBRANE PROTEIN-RELATED"/>
    <property type="match status" value="1"/>
</dbReference>
<dbReference type="AlphaFoldDB" id="A0AAU0UV84"/>
<evidence type="ECO:0000256" key="3">
    <source>
        <dbReference type="ARBA" id="ARBA00022989"/>
    </source>
</evidence>
<evidence type="ECO:0000256" key="1">
    <source>
        <dbReference type="ARBA" id="ARBA00022475"/>
    </source>
</evidence>
<dbReference type="KEGG" id="dbc:MFMK1_003053"/>
<evidence type="ECO:0000256" key="4">
    <source>
        <dbReference type="ARBA" id="ARBA00023136"/>
    </source>
</evidence>
<feature type="coiled-coil region" evidence="5">
    <location>
        <begin position="70"/>
        <end position="97"/>
    </location>
</feature>
<gene>
    <name evidence="8" type="ORF">MFMK1_003053</name>
</gene>
<evidence type="ECO:0000259" key="7">
    <source>
        <dbReference type="Pfam" id="PF06305"/>
    </source>
</evidence>
<dbReference type="InterPro" id="IPR010445">
    <property type="entry name" value="LapA_dom"/>
</dbReference>
<evidence type="ECO:0000256" key="2">
    <source>
        <dbReference type="ARBA" id="ARBA00022692"/>
    </source>
</evidence>
<keyword evidence="3 6" id="KW-1133">Transmembrane helix</keyword>